<evidence type="ECO:0000313" key="2">
    <source>
        <dbReference type="Proteomes" id="UP000008212"/>
    </source>
</evidence>
<dbReference type="EMBL" id="AE017226">
    <property type="protein sequence ID" value="AAS12661.1"/>
    <property type="molecule type" value="Genomic_DNA"/>
</dbReference>
<protein>
    <submittedName>
        <fullName evidence="1">Uncharacterized protein</fullName>
    </submittedName>
</protein>
<accession>Q73KS6</accession>
<gene>
    <name evidence="1" type="ordered locus">TDE_2141</name>
</gene>
<dbReference type="PATRIC" id="fig|243275.7.peg.2022"/>
<dbReference type="AlphaFoldDB" id="Q73KS6"/>
<sequence>MPEKSTPMPSFLFQRVALGLCPKNPRIQGSGVFYFFGIDGSQSRHADIKKHMEYLFLCFMR</sequence>
<name>Q73KS6_TREDE</name>
<dbReference type="KEGG" id="tde:TDE_2141"/>
<proteinExistence type="predicted"/>
<dbReference type="HOGENOM" id="CLU_2921408_0_0_12"/>
<evidence type="ECO:0000313" key="1">
    <source>
        <dbReference type="EMBL" id="AAS12661.1"/>
    </source>
</evidence>
<dbReference type="Proteomes" id="UP000008212">
    <property type="component" value="Chromosome"/>
</dbReference>
<keyword evidence="2" id="KW-1185">Reference proteome</keyword>
<reference evidence="1 2" key="1">
    <citation type="journal article" date="2004" name="Proc. Natl. Acad. Sci. U.S.A.">
        <title>Comparison of the genome of the oral pathogen Treponema denticola with other spirochete genomes.</title>
        <authorList>
            <person name="Seshadri R."/>
            <person name="Myers G.S."/>
            <person name="Tettelin H."/>
            <person name="Eisen J.A."/>
            <person name="Heidelberg J.F."/>
            <person name="Dodson R.J."/>
            <person name="Davidsen T.M."/>
            <person name="DeBoy R.T."/>
            <person name="Fouts D.E."/>
            <person name="Haft D.H."/>
            <person name="Selengut J."/>
            <person name="Ren Q."/>
            <person name="Brinkac L.M."/>
            <person name="Madupu R."/>
            <person name="Kolonay J."/>
            <person name="Durkin S.A."/>
            <person name="Daugherty S.C."/>
            <person name="Shetty J."/>
            <person name="Shvartsbeyn A."/>
            <person name="Gebregeorgis E."/>
            <person name="Geer K."/>
            <person name="Tsegaye G."/>
            <person name="Malek J."/>
            <person name="Ayodeji B."/>
            <person name="Shatsman S."/>
            <person name="McLeod M.P."/>
            <person name="Smajs D."/>
            <person name="Howell J.K."/>
            <person name="Pal S."/>
            <person name="Amin A."/>
            <person name="Vashisth P."/>
            <person name="McNeill T.Z."/>
            <person name="Xiang Q."/>
            <person name="Sodergren E."/>
            <person name="Baca E."/>
            <person name="Weinstock G.M."/>
            <person name="Norris S.J."/>
            <person name="Fraser C.M."/>
            <person name="Paulsen I.T."/>
        </authorList>
    </citation>
    <scope>NUCLEOTIDE SEQUENCE [LARGE SCALE GENOMIC DNA]</scope>
    <source>
        <strain evidence="2">ATCC 35405 / DSM 14222 / CIP 103919 / JCM 8153 / KCTC 15104</strain>
    </source>
</reference>
<organism evidence="1 2">
    <name type="scientific">Treponema denticola (strain ATCC 35405 / DSM 14222 / CIP 103919 / JCM 8153 / KCTC 15104)</name>
    <dbReference type="NCBI Taxonomy" id="243275"/>
    <lineage>
        <taxon>Bacteria</taxon>
        <taxon>Pseudomonadati</taxon>
        <taxon>Spirochaetota</taxon>
        <taxon>Spirochaetia</taxon>
        <taxon>Spirochaetales</taxon>
        <taxon>Treponemataceae</taxon>
        <taxon>Treponema</taxon>
    </lineage>
</organism>
<dbReference type="PaxDb" id="243275-TDE_2141"/>